<evidence type="ECO:0000256" key="1">
    <source>
        <dbReference type="ARBA" id="ARBA00005964"/>
    </source>
</evidence>
<keyword evidence="9" id="KW-1185">Reference proteome</keyword>
<keyword evidence="6" id="KW-0325">Glycoprotein</keyword>
<dbReference type="PANTHER" id="PTHR11559">
    <property type="entry name" value="CARBOXYLESTERASE"/>
    <property type="match status" value="1"/>
</dbReference>
<protein>
    <recommendedName>
        <fullName evidence="7">Carboxylesterase type B domain-containing protein</fullName>
    </recommendedName>
</protein>
<accession>A0A182K2F0</accession>
<evidence type="ECO:0000256" key="6">
    <source>
        <dbReference type="ARBA" id="ARBA00023180"/>
    </source>
</evidence>
<dbReference type="GO" id="GO:0052689">
    <property type="term" value="F:carboxylic ester hydrolase activity"/>
    <property type="evidence" value="ECO:0007669"/>
    <property type="project" value="UniProtKB-KW"/>
</dbReference>
<dbReference type="AlphaFoldDB" id="A0A182K2F0"/>
<dbReference type="PROSITE" id="PS00122">
    <property type="entry name" value="CARBOXYLESTERASE_B_1"/>
    <property type="match status" value="1"/>
</dbReference>
<keyword evidence="3" id="KW-0719">Serine esterase</keyword>
<dbReference type="SUPFAM" id="SSF53474">
    <property type="entry name" value="alpha/beta-Hydrolases"/>
    <property type="match status" value="2"/>
</dbReference>
<proteinExistence type="inferred from homology"/>
<dbReference type="Proteomes" id="UP000075881">
    <property type="component" value="Unassembled WGS sequence"/>
</dbReference>
<evidence type="ECO:0000256" key="5">
    <source>
        <dbReference type="ARBA" id="ARBA00023157"/>
    </source>
</evidence>
<name>A0A182K2F0_9DIPT</name>
<dbReference type="InterPro" id="IPR019819">
    <property type="entry name" value="Carboxylesterase_B_CS"/>
</dbReference>
<dbReference type="PROSITE" id="PS01173">
    <property type="entry name" value="LIPASE_GDXG_HIS"/>
    <property type="match status" value="1"/>
</dbReference>
<evidence type="ECO:0000313" key="9">
    <source>
        <dbReference type="Proteomes" id="UP000075881"/>
    </source>
</evidence>
<dbReference type="Pfam" id="PF00135">
    <property type="entry name" value="COesterase"/>
    <property type="match status" value="2"/>
</dbReference>
<comment type="similarity">
    <text evidence="2">Belongs to the 'GDXG' lipolytic enzyme family.</text>
</comment>
<dbReference type="InterPro" id="IPR029058">
    <property type="entry name" value="AB_hydrolase_fold"/>
</dbReference>
<dbReference type="InterPro" id="IPR002168">
    <property type="entry name" value="Lipase_GDXG_HIS_AS"/>
</dbReference>
<evidence type="ECO:0000256" key="4">
    <source>
        <dbReference type="ARBA" id="ARBA00022801"/>
    </source>
</evidence>
<dbReference type="InterPro" id="IPR002018">
    <property type="entry name" value="CarbesteraseB"/>
</dbReference>
<dbReference type="InterPro" id="IPR019826">
    <property type="entry name" value="Carboxylesterase_B_AS"/>
</dbReference>
<dbReference type="InterPro" id="IPR050309">
    <property type="entry name" value="Type-B_Carboxylest/Lipase"/>
</dbReference>
<feature type="domain" description="Carboxylesterase type B" evidence="7">
    <location>
        <begin position="550"/>
        <end position="1079"/>
    </location>
</feature>
<keyword evidence="5" id="KW-1015">Disulfide bond</keyword>
<dbReference type="EnsemblMetazoa" id="ACHR004934-RA">
    <property type="protein sequence ID" value="ACHR004934-PA"/>
    <property type="gene ID" value="ACHR004934"/>
</dbReference>
<keyword evidence="4" id="KW-0378">Hydrolase</keyword>
<dbReference type="FunFam" id="3.40.50.1820:FF:000092">
    <property type="entry name" value="Carboxylic ester hydrolase"/>
    <property type="match status" value="2"/>
</dbReference>
<dbReference type="VEuPathDB" id="VectorBase:ACHR004934"/>
<feature type="domain" description="Carboxylesterase type B" evidence="7">
    <location>
        <begin position="7"/>
        <end position="530"/>
    </location>
</feature>
<dbReference type="Gene3D" id="3.40.50.1820">
    <property type="entry name" value="alpha/beta hydrolase"/>
    <property type="match status" value="2"/>
</dbReference>
<dbReference type="PROSITE" id="PS00941">
    <property type="entry name" value="CARBOXYLESTERASE_B_2"/>
    <property type="match status" value="1"/>
</dbReference>
<reference evidence="9" key="1">
    <citation type="submission" date="2013-03" db="EMBL/GenBank/DDBJ databases">
        <title>The Genome Sequence of Anopheles christyi ACHKN1017.</title>
        <authorList>
            <consortium name="The Broad Institute Genomics Platform"/>
            <person name="Neafsey D.E."/>
            <person name="Besansky N."/>
            <person name="Walker B."/>
            <person name="Young S.K."/>
            <person name="Zeng Q."/>
            <person name="Gargeya S."/>
            <person name="Fitzgerald M."/>
            <person name="Haas B."/>
            <person name="Abouelleil A."/>
            <person name="Allen A.W."/>
            <person name="Alvarado L."/>
            <person name="Arachchi H.M."/>
            <person name="Berlin A.M."/>
            <person name="Chapman S.B."/>
            <person name="Gainer-Dewar J."/>
            <person name="Goldberg J."/>
            <person name="Griggs A."/>
            <person name="Gujja S."/>
            <person name="Hansen M."/>
            <person name="Howarth C."/>
            <person name="Imamovic A."/>
            <person name="Ireland A."/>
            <person name="Larimer J."/>
            <person name="McCowan C."/>
            <person name="Murphy C."/>
            <person name="Pearson M."/>
            <person name="Poon T.W."/>
            <person name="Priest M."/>
            <person name="Roberts A."/>
            <person name="Saif S."/>
            <person name="Shea T."/>
            <person name="Sisk P."/>
            <person name="Sykes S."/>
            <person name="Wortman J."/>
            <person name="Nusbaum C."/>
            <person name="Birren B."/>
        </authorList>
    </citation>
    <scope>NUCLEOTIDE SEQUENCE [LARGE SCALE GENOMIC DNA]</scope>
    <source>
        <strain evidence="9">ACHKN1017</strain>
    </source>
</reference>
<evidence type="ECO:0000256" key="2">
    <source>
        <dbReference type="ARBA" id="ARBA00010515"/>
    </source>
</evidence>
<sequence>MAEGKITVSIQPGNIVGLKGALPNGTDWYVFKGIPYAQPPVGPLRFKPPVPLDTLPTDPLECFIDGPSCYSEDVRFQRMSEDCLYLNVYSPQLHPKTPLPVMVWIHGGGFYSGTGDSALYEPPYLVQQGAVVVCINYRLGPLGFLSLPSAGIDGNMGLKDQRMSLRWVQENIANFGGDPNNVTLFGESAGGASVHLHYLSEASRVFFHKAIAQSGTAFNEWLWQREPVERARKLAQLLGASDESDETVLATLMSASAEKMTAIQNQCMSERDQTMLVRFPFTPVIEEDGAVDAIITEHPSRAAEKVFRKEIPLMLGSTNNEGLVLWGFVKEKLPLFQTDPTRFIPATLDVHSEEDKRNASEAIQKFFFNDRPISLETIRIITTILGDNVNTFPGYIATGLHARFQSAPLYMYVFSHMGELNMYRKEFKIPPEEIGVCHADELYYLFSSSIYNTAAVQDHTECGRFREYFCNLWVNFARFGNPHATIVDWVPVERVTKENEKRFYPAAMNLKDIGECKMTTEFFYERYQFWKNLYQKFNGSHLLPKVSNRTNVDLKCGTVCGIVEKLPDGNDFYAFRGIPYAQPPVNKHRFQPPIPITKFAAPLLDCSKERDTCVAKNPFNQQWQGSENCLHLNVYTPQLNRNATPLPVMVFIHGGAFKYGSGNSDCYSPEYLLEQNVVVVTFNYRLGPLGFLHLPSQGIEGNAALKDQLLVLRWVAENITHFNGDPNNVTLFGESAGAISVHLHLLSPVSTKLFHKAICESSVALADYAVPNDTLGNSRRLAQLINPSANTDPEMLETLLSAPAKQLAELCDRTATGQEKRGAILMPFRPVVDVSGKEVIVPLHPIKAMGTARRIPPIPLLLGYNSREGGSFLTHIVKYPERYREDMERIIPRTLNVKHGTPEARELARRIESFYFGSEGYSPRKVNECADLMSDFSFAILMRATAEMHARYQHRSPLYFYRFEYDGLLNQYKKFLPFPISGAYHADELGYLFRMRMLPKEVHPQSDEARVRRYMCRMWTNFARYGDPTPLHDESLPYRWTPVPPMEPDSTAPFHLPYLRINDEPEMAVDPDKERIDFWKKIYDEFNGGLHNPVYKL</sequence>
<evidence type="ECO:0000256" key="3">
    <source>
        <dbReference type="ARBA" id="ARBA00022487"/>
    </source>
</evidence>
<organism evidence="8 9">
    <name type="scientific">Anopheles christyi</name>
    <dbReference type="NCBI Taxonomy" id="43041"/>
    <lineage>
        <taxon>Eukaryota</taxon>
        <taxon>Metazoa</taxon>
        <taxon>Ecdysozoa</taxon>
        <taxon>Arthropoda</taxon>
        <taxon>Hexapoda</taxon>
        <taxon>Insecta</taxon>
        <taxon>Pterygota</taxon>
        <taxon>Neoptera</taxon>
        <taxon>Endopterygota</taxon>
        <taxon>Diptera</taxon>
        <taxon>Nematocera</taxon>
        <taxon>Culicoidea</taxon>
        <taxon>Culicidae</taxon>
        <taxon>Anophelinae</taxon>
        <taxon>Anopheles</taxon>
    </lineage>
</organism>
<comment type="similarity">
    <text evidence="1">Belongs to the type-B carboxylesterase/lipase family.</text>
</comment>
<dbReference type="STRING" id="43041.A0A182K2F0"/>
<evidence type="ECO:0000313" key="8">
    <source>
        <dbReference type="EnsemblMetazoa" id="ACHR004934-PA"/>
    </source>
</evidence>
<reference evidence="8" key="2">
    <citation type="submission" date="2020-05" db="UniProtKB">
        <authorList>
            <consortium name="EnsemblMetazoa"/>
        </authorList>
    </citation>
    <scope>IDENTIFICATION</scope>
    <source>
        <strain evidence="8">ACHKN1017</strain>
    </source>
</reference>
<evidence type="ECO:0000259" key="7">
    <source>
        <dbReference type="Pfam" id="PF00135"/>
    </source>
</evidence>